<dbReference type="Proteomes" id="UP000321944">
    <property type="component" value="Chromosome"/>
</dbReference>
<evidence type="ECO:0000313" key="2">
    <source>
        <dbReference type="Proteomes" id="UP000321944"/>
    </source>
</evidence>
<dbReference type="AlphaFoldDB" id="A0A510KWL8"/>
<sequence length="228" mass="26737">MRKFKILFLMLLGIFGLNSCVALGVAAGVGYAVPWVVAISCSEFGVCSEPKSRTPKQIERDEKLKLKKEIEEKNYIQNTILSKRKNKEIFENISILMPEKLEFRKVKEPREYEYSNVISELYDKEKKNLFLQRLFIVEKDKKDFEKIINDGKDEKYKEYYEKEKAEYKLRLLSTDVEKIGENVYKITEKLEMSNEPIVKITYVKILKEGVYVIGNENSKDIFLALFGK</sequence>
<dbReference type="EMBL" id="AP019841">
    <property type="protein sequence ID" value="BBM55181.1"/>
    <property type="molecule type" value="Genomic_DNA"/>
</dbReference>
<gene>
    <name evidence="1" type="ORF">JMUB3936_1465</name>
</gene>
<organism evidence="1 2">
    <name type="scientific">Leptotrichia wadei</name>
    <dbReference type="NCBI Taxonomy" id="157687"/>
    <lineage>
        <taxon>Bacteria</taxon>
        <taxon>Fusobacteriati</taxon>
        <taxon>Fusobacteriota</taxon>
        <taxon>Fusobacteriia</taxon>
        <taxon>Fusobacteriales</taxon>
        <taxon>Leptotrichiaceae</taxon>
        <taxon>Leptotrichia</taxon>
    </lineage>
</organism>
<dbReference type="RefSeq" id="WP_147003872.1">
    <property type="nucleotide sequence ID" value="NZ_AP019841.1"/>
</dbReference>
<evidence type="ECO:0000313" key="1">
    <source>
        <dbReference type="EMBL" id="BBM55181.1"/>
    </source>
</evidence>
<name>A0A510KWL8_9FUSO</name>
<dbReference type="OrthoDB" id="9903354at2"/>
<proteinExistence type="predicted"/>
<reference evidence="1 2" key="1">
    <citation type="submission" date="2019-07" db="EMBL/GenBank/DDBJ databases">
        <title>Complete Genome Sequence of Leptotrichia wadei Strain JMUB3936.</title>
        <authorList>
            <person name="Watanabe S."/>
            <person name="Cui L."/>
        </authorList>
    </citation>
    <scope>NUCLEOTIDE SEQUENCE [LARGE SCALE GENOMIC DNA]</scope>
    <source>
        <strain evidence="1 2">JMUB3936</strain>
    </source>
</reference>
<accession>A0A510KWL8</accession>
<protein>
    <submittedName>
        <fullName evidence="1">Uncharacterized protein</fullName>
    </submittedName>
</protein>